<evidence type="ECO:0000313" key="2">
    <source>
        <dbReference type="Proteomes" id="UP000283993"/>
    </source>
</evidence>
<dbReference type="PANTHER" id="PTHR38657:SF1">
    <property type="entry name" value="SLR1343 PROTEIN"/>
    <property type="match status" value="1"/>
</dbReference>
<gene>
    <name evidence="1" type="ORF">SAOR_10495</name>
</gene>
<keyword evidence="2" id="KW-1185">Reference proteome</keyword>
<dbReference type="InterPro" id="IPR052551">
    <property type="entry name" value="UV-DNA_repair_photolyase"/>
</dbReference>
<dbReference type="RefSeq" id="WP_185015644.1">
    <property type="nucleotide sequence ID" value="NZ_AYKH01000022.1"/>
</dbReference>
<dbReference type="SUPFAM" id="SSF48173">
    <property type="entry name" value="Cryptochrome/photolyase FAD-binding domain"/>
    <property type="match status" value="1"/>
</dbReference>
<dbReference type="PANTHER" id="PTHR38657">
    <property type="entry name" value="SLR1343 PROTEIN"/>
    <property type="match status" value="1"/>
</dbReference>
<dbReference type="AlphaFoldDB" id="A0A423PLB5"/>
<proteinExistence type="predicted"/>
<name>A0A423PLB5_9GAMM</name>
<evidence type="ECO:0000313" key="1">
    <source>
        <dbReference type="EMBL" id="ROO26378.1"/>
    </source>
</evidence>
<accession>A0A423PLB5</accession>
<evidence type="ECO:0008006" key="3">
    <source>
        <dbReference type="Google" id="ProtNLM"/>
    </source>
</evidence>
<dbReference type="Gene3D" id="1.10.10.1710">
    <property type="entry name" value="Deoxyribodipyrimidine photolyase-related"/>
    <property type="match status" value="1"/>
</dbReference>
<sequence length="81" mass="9716">MSNYCKNCRFDHRKATGENACPITTLYWDFLDRNMNVFEHNHRMVFQVKNLEKKRADTDLITAIREQARTLRQRIADGERI</sequence>
<dbReference type="Proteomes" id="UP000283993">
    <property type="component" value="Unassembled WGS sequence"/>
</dbReference>
<protein>
    <recommendedName>
        <fullName evidence="3">Cryptochrome/photolyase family protein</fullName>
    </recommendedName>
</protein>
<organism evidence="1 2">
    <name type="scientific">Salinisphaera orenii MK-B5</name>
    <dbReference type="NCBI Taxonomy" id="856730"/>
    <lineage>
        <taxon>Bacteria</taxon>
        <taxon>Pseudomonadati</taxon>
        <taxon>Pseudomonadota</taxon>
        <taxon>Gammaproteobacteria</taxon>
        <taxon>Salinisphaerales</taxon>
        <taxon>Salinisphaeraceae</taxon>
        <taxon>Salinisphaera</taxon>
    </lineage>
</organism>
<comment type="caution">
    <text evidence="1">The sequence shown here is derived from an EMBL/GenBank/DDBJ whole genome shotgun (WGS) entry which is preliminary data.</text>
</comment>
<reference evidence="1 2" key="1">
    <citation type="submission" date="2013-10" db="EMBL/GenBank/DDBJ databases">
        <title>Salinisphaera orenii MK-B5 Genome Sequencing.</title>
        <authorList>
            <person name="Lai Q."/>
            <person name="Li C."/>
            <person name="Shao Z."/>
        </authorList>
    </citation>
    <scope>NUCLEOTIDE SEQUENCE [LARGE SCALE GENOMIC DNA]</scope>
    <source>
        <strain evidence="1 2">MK-B5</strain>
    </source>
</reference>
<dbReference type="EMBL" id="AYKH01000022">
    <property type="protein sequence ID" value="ROO26378.1"/>
    <property type="molecule type" value="Genomic_DNA"/>
</dbReference>
<dbReference type="InterPro" id="IPR036134">
    <property type="entry name" value="Crypto/Photolyase_FAD-like_sf"/>
</dbReference>